<gene>
    <name evidence="4" type="ORF">B0J11DRAFT_418143</name>
</gene>
<feature type="non-terminal residue" evidence="4">
    <location>
        <position position="1"/>
    </location>
</feature>
<dbReference type="PANTHER" id="PTHR24198:SF165">
    <property type="entry name" value="ANKYRIN REPEAT-CONTAINING PROTEIN-RELATED"/>
    <property type="match status" value="1"/>
</dbReference>
<evidence type="ECO:0000256" key="2">
    <source>
        <dbReference type="ARBA" id="ARBA00023043"/>
    </source>
</evidence>
<dbReference type="PROSITE" id="PS50297">
    <property type="entry name" value="ANK_REP_REGION"/>
    <property type="match status" value="2"/>
</dbReference>
<dbReference type="Gene3D" id="1.25.40.20">
    <property type="entry name" value="Ankyrin repeat-containing domain"/>
    <property type="match status" value="1"/>
</dbReference>
<keyword evidence="5" id="KW-1185">Reference proteome</keyword>
<evidence type="ECO:0000313" key="5">
    <source>
        <dbReference type="Proteomes" id="UP000700596"/>
    </source>
</evidence>
<dbReference type="Proteomes" id="UP000700596">
    <property type="component" value="Unassembled WGS sequence"/>
</dbReference>
<keyword evidence="2 3" id="KW-0040">ANK repeat</keyword>
<dbReference type="OrthoDB" id="3792737at2759"/>
<dbReference type="PROSITE" id="PS50088">
    <property type="entry name" value="ANK_REPEAT"/>
    <property type="match status" value="2"/>
</dbReference>
<feature type="repeat" description="ANK" evidence="3">
    <location>
        <begin position="27"/>
        <end position="59"/>
    </location>
</feature>
<keyword evidence="1" id="KW-0677">Repeat</keyword>
<dbReference type="InterPro" id="IPR002110">
    <property type="entry name" value="Ankyrin_rpt"/>
</dbReference>
<evidence type="ECO:0000256" key="1">
    <source>
        <dbReference type="ARBA" id="ARBA00022737"/>
    </source>
</evidence>
<dbReference type="EMBL" id="JAGMWT010000011">
    <property type="protein sequence ID" value="KAH7119555.1"/>
    <property type="molecule type" value="Genomic_DNA"/>
</dbReference>
<name>A0A9P9IHI7_9PLEO</name>
<dbReference type="SUPFAM" id="SSF48403">
    <property type="entry name" value="Ankyrin repeat"/>
    <property type="match status" value="1"/>
</dbReference>
<dbReference type="Pfam" id="PF12796">
    <property type="entry name" value="Ank_2"/>
    <property type="match status" value="1"/>
</dbReference>
<accession>A0A9P9IHI7</accession>
<protein>
    <submittedName>
        <fullName evidence="4">Ankyrin repeat protein</fullName>
    </submittedName>
</protein>
<evidence type="ECO:0000256" key="3">
    <source>
        <dbReference type="PROSITE-ProRule" id="PRU00023"/>
    </source>
</evidence>
<dbReference type="PANTHER" id="PTHR24198">
    <property type="entry name" value="ANKYRIN REPEAT AND PROTEIN KINASE DOMAIN-CONTAINING PROTEIN"/>
    <property type="match status" value="1"/>
</dbReference>
<dbReference type="InterPro" id="IPR036770">
    <property type="entry name" value="Ankyrin_rpt-contain_sf"/>
</dbReference>
<proteinExistence type="predicted"/>
<comment type="caution">
    <text evidence="4">The sequence shown here is derived from an EMBL/GenBank/DDBJ whole genome shotgun (WGS) entry which is preliminary data.</text>
</comment>
<organism evidence="4 5">
    <name type="scientific">Dendryphion nanum</name>
    <dbReference type="NCBI Taxonomy" id="256645"/>
    <lineage>
        <taxon>Eukaryota</taxon>
        <taxon>Fungi</taxon>
        <taxon>Dikarya</taxon>
        <taxon>Ascomycota</taxon>
        <taxon>Pezizomycotina</taxon>
        <taxon>Dothideomycetes</taxon>
        <taxon>Pleosporomycetidae</taxon>
        <taxon>Pleosporales</taxon>
        <taxon>Torulaceae</taxon>
        <taxon>Dendryphion</taxon>
    </lineage>
</organism>
<sequence length="81" mass="8696">AALQGNTDTVRALLTTKAVDVNVASVSNRTPLFWPAVNGDSEVVQLLLEHGAKQDYVDVDGNSPLTVAQFYGETVIVRLLI</sequence>
<reference evidence="4" key="1">
    <citation type="journal article" date="2021" name="Nat. Commun.">
        <title>Genetic determinants of endophytism in the Arabidopsis root mycobiome.</title>
        <authorList>
            <person name="Mesny F."/>
            <person name="Miyauchi S."/>
            <person name="Thiergart T."/>
            <person name="Pickel B."/>
            <person name="Atanasova L."/>
            <person name="Karlsson M."/>
            <person name="Huettel B."/>
            <person name="Barry K.W."/>
            <person name="Haridas S."/>
            <person name="Chen C."/>
            <person name="Bauer D."/>
            <person name="Andreopoulos W."/>
            <person name="Pangilinan J."/>
            <person name="LaButti K."/>
            <person name="Riley R."/>
            <person name="Lipzen A."/>
            <person name="Clum A."/>
            <person name="Drula E."/>
            <person name="Henrissat B."/>
            <person name="Kohler A."/>
            <person name="Grigoriev I.V."/>
            <person name="Martin F.M."/>
            <person name="Hacquard S."/>
        </authorList>
    </citation>
    <scope>NUCLEOTIDE SEQUENCE</scope>
    <source>
        <strain evidence="4">MPI-CAGE-CH-0243</strain>
    </source>
</reference>
<feature type="non-terminal residue" evidence="4">
    <location>
        <position position="81"/>
    </location>
</feature>
<evidence type="ECO:0000313" key="4">
    <source>
        <dbReference type="EMBL" id="KAH7119555.1"/>
    </source>
</evidence>
<dbReference type="AlphaFoldDB" id="A0A9P9IHI7"/>
<feature type="repeat" description="ANK" evidence="3">
    <location>
        <begin position="60"/>
        <end position="81"/>
    </location>
</feature>